<dbReference type="GO" id="GO:0004888">
    <property type="term" value="F:transmembrane signaling receptor activity"/>
    <property type="evidence" value="ECO:0007669"/>
    <property type="project" value="InterPro"/>
</dbReference>
<evidence type="ECO:0000256" key="6">
    <source>
        <dbReference type="ARBA" id="ARBA00023136"/>
    </source>
</evidence>
<comment type="similarity">
    <text evidence="8">Belongs to the methyl-accepting chemotaxis (MCP) protein family.</text>
</comment>
<keyword evidence="4 10" id="KW-0812">Transmembrane</keyword>
<dbReference type="SUPFAM" id="SSF58104">
    <property type="entry name" value="Methyl-accepting chemotaxis protein (MCP) signaling domain"/>
    <property type="match status" value="1"/>
</dbReference>
<dbReference type="CDD" id="cd11386">
    <property type="entry name" value="MCP_signal"/>
    <property type="match status" value="1"/>
</dbReference>
<evidence type="ECO:0000256" key="5">
    <source>
        <dbReference type="ARBA" id="ARBA00022989"/>
    </source>
</evidence>
<keyword evidence="5 10" id="KW-1133">Transmembrane helix</keyword>
<dbReference type="PANTHER" id="PTHR32089">
    <property type="entry name" value="METHYL-ACCEPTING CHEMOTAXIS PROTEIN MCPB"/>
    <property type="match status" value="1"/>
</dbReference>
<keyword evidence="2" id="KW-1003">Cell membrane</keyword>
<keyword evidence="7 9" id="KW-0807">Transducer</keyword>
<sequence length="490" mass="53023">MSDWIRDLSLRYKFWAVNAVVFFITLLLVLFAMHLEQDARQQQARQAAEQQAVLLAAWPAGQTPPSGAWFSWKEGETPPRLSHSLSANARGWVAIAHNPLFDEPMLSGVVVTSGNEGLRYAVPAYSSSLWQVFCDRFFAYAGAVLILMLMLLGASQMLIQFILKSLHKLKDVMLHVEQTGDLSARAPMRGRDEVGQMASAFNAMQTCYQRVVGTVASAARDLDQGTTRLASSMTQVRQGMLGQQSETDQAATAINEMSTTVHHIAQHAADTRDRSQQADQLAGAGRQVVGRVSKSIAELSNGVQQTAEMIGKLAEDSQRISSVVSVIHGIAEQTNLLALNAAIEAARAGEMGRGFAVVADEVRNLAKRVQDSTDEITQMINALQSGTRDAVEFMQESSYKADGCVQQAEEASQALTAIAEAVAQMRESNTQIAVAAEQQSQVAEEMTRSVIGIRDVTEQTVGQTLDSAAISDQLAGLASDLAKAIQQLKL</sequence>
<feature type="transmembrane region" description="Helical" evidence="10">
    <location>
        <begin position="12"/>
        <end position="35"/>
    </location>
</feature>
<comment type="subcellular location">
    <subcellularLocation>
        <location evidence="1">Cell membrane</location>
        <topology evidence="1">Multi-pass membrane protein</topology>
    </subcellularLocation>
</comment>
<dbReference type="Gene3D" id="1.10.287.950">
    <property type="entry name" value="Methyl-accepting chemotaxis protein"/>
    <property type="match status" value="1"/>
</dbReference>
<dbReference type="CDD" id="cd06225">
    <property type="entry name" value="HAMP"/>
    <property type="match status" value="1"/>
</dbReference>
<dbReference type="Proteomes" id="UP000242861">
    <property type="component" value="Unassembled WGS sequence"/>
</dbReference>
<dbReference type="AlphaFoldDB" id="A0A2I0CTJ8"/>
<accession>A0A2I0CTJ8</accession>
<evidence type="ECO:0000256" key="9">
    <source>
        <dbReference type="PROSITE-ProRule" id="PRU00284"/>
    </source>
</evidence>
<feature type="domain" description="Methyl-accepting transducer" evidence="11">
    <location>
        <begin position="218"/>
        <end position="454"/>
    </location>
</feature>
<dbReference type="InterPro" id="IPR004090">
    <property type="entry name" value="Chemotax_Me-accpt_rcpt"/>
</dbReference>
<dbReference type="GO" id="GO:0007165">
    <property type="term" value="P:signal transduction"/>
    <property type="evidence" value="ECO:0007669"/>
    <property type="project" value="UniProtKB-KW"/>
</dbReference>
<dbReference type="FunFam" id="1.10.287.950:FF:000001">
    <property type="entry name" value="Methyl-accepting chemotaxis sensory transducer"/>
    <property type="match status" value="1"/>
</dbReference>
<dbReference type="InterPro" id="IPR003660">
    <property type="entry name" value="HAMP_dom"/>
</dbReference>
<evidence type="ECO:0000313" key="14">
    <source>
        <dbReference type="Proteomes" id="UP000242861"/>
    </source>
</evidence>
<dbReference type="GO" id="GO:0006935">
    <property type="term" value="P:chemotaxis"/>
    <property type="evidence" value="ECO:0007669"/>
    <property type="project" value="InterPro"/>
</dbReference>
<evidence type="ECO:0000256" key="4">
    <source>
        <dbReference type="ARBA" id="ARBA00022692"/>
    </source>
</evidence>
<dbReference type="Pfam" id="PF00015">
    <property type="entry name" value="MCPsignal"/>
    <property type="match status" value="1"/>
</dbReference>
<keyword evidence="3" id="KW-0488">Methylation</keyword>
<dbReference type="PROSITE" id="PS50885">
    <property type="entry name" value="HAMP"/>
    <property type="match status" value="1"/>
</dbReference>
<dbReference type="SMART" id="SM00304">
    <property type="entry name" value="HAMP"/>
    <property type="match status" value="1"/>
</dbReference>
<evidence type="ECO:0000256" key="1">
    <source>
        <dbReference type="ARBA" id="ARBA00004651"/>
    </source>
</evidence>
<organism evidence="13 14">
    <name type="scientific">Pseudomonas fluvialis</name>
    <dbReference type="NCBI Taxonomy" id="1793966"/>
    <lineage>
        <taxon>Bacteria</taxon>
        <taxon>Pseudomonadati</taxon>
        <taxon>Pseudomonadota</taxon>
        <taxon>Gammaproteobacteria</taxon>
        <taxon>Pseudomonadales</taxon>
        <taxon>Pseudomonadaceae</taxon>
        <taxon>Pseudomonas</taxon>
    </lineage>
</organism>
<feature type="domain" description="HAMP" evidence="12">
    <location>
        <begin position="160"/>
        <end position="213"/>
    </location>
</feature>
<proteinExistence type="inferred from homology"/>
<evidence type="ECO:0000256" key="8">
    <source>
        <dbReference type="ARBA" id="ARBA00029447"/>
    </source>
</evidence>
<evidence type="ECO:0000256" key="3">
    <source>
        <dbReference type="ARBA" id="ARBA00022481"/>
    </source>
</evidence>
<keyword evidence="6 10" id="KW-0472">Membrane</keyword>
<evidence type="ECO:0000256" key="7">
    <source>
        <dbReference type="ARBA" id="ARBA00023224"/>
    </source>
</evidence>
<dbReference type="SMART" id="SM00283">
    <property type="entry name" value="MA"/>
    <property type="match status" value="1"/>
</dbReference>
<evidence type="ECO:0000259" key="11">
    <source>
        <dbReference type="PROSITE" id="PS50111"/>
    </source>
</evidence>
<dbReference type="Pfam" id="PF00672">
    <property type="entry name" value="HAMP"/>
    <property type="match status" value="1"/>
</dbReference>
<dbReference type="InterPro" id="IPR004089">
    <property type="entry name" value="MCPsignal_dom"/>
</dbReference>
<comment type="caution">
    <text evidence="13">The sequence shown here is derived from an EMBL/GenBank/DDBJ whole genome shotgun (WGS) entry which is preliminary data.</text>
</comment>
<dbReference type="EMBL" id="PIYS01000003">
    <property type="protein sequence ID" value="PKF72576.1"/>
    <property type="molecule type" value="Genomic_DNA"/>
</dbReference>
<dbReference type="GO" id="GO:0005886">
    <property type="term" value="C:plasma membrane"/>
    <property type="evidence" value="ECO:0007669"/>
    <property type="project" value="UniProtKB-SubCell"/>
</dbReference>
<evidence type="ECO:0000256" key="10">
    <source>
        <dbReference type="SAM" id="Phobius"/>
    </source>
</evidence>
<evidence type="ECO:0000259" key="12">
    <source>
        <dbReference type="PROSITE" id="PS50885"/>
    </source>
</evidence>
<reference evidence="14" key="1">
    <citation type="submission" date="2017-12" db="EMBL/GenBank/DDBJ databases">
        <authorList>
            <person name="Yu X.-Y."/>
        </authorList>
    </citation>
    <scope>NUCLEOTIDE SEQUENCE [LARGE SCALE GENOMIC DNA]</scope>
    <source>
        <strain evidence="14">ZYSR67-Z</strain>
    </source>
</reference>
<feature type="transmembrane region" description="Helical" evidence="10">
    <location>
        <begin position="137"/>
        <end position="163"/>
    </location>
</feature>
<evidence type="ECO:0000313" key="13">
    <source>
        <dbReference type="EMBL" id="PKF72576.1"/>
    </source>
</evidence>
<name>A0A2I0CTJ8_9PSED</name>
<gene>
    <name evidence="13" type="ORF">CW360_02325</name>
</gene>
<dbReference type="PANTHER" id="PTHR32089:SF119">
    <property type="entry name" value="METHYL-ACCEPTING CHEMOTAXIS PROTEIN CTPL"/>
    <property type="match status" value="1"/>
</dbReference>
<dbReference type="PRINTS" id="PR00260">
    <property type="entry name" value="CHEMTRNSDUCR"/>
</dbReference>
<dbReference type="PROSITE" id="PS50111">
    <property type="entry name" value="CHEMOTAXIS_TRANSDUC_2"/>
    <property type="match status" value="1"/>
</dbReference>
<dbReference type="RefSeq" id="WP_101192608.1">
    <property type="nucleotide sequence ID" value="NZ_JAYRKZ010000012.1"/>
</dbReference>
<evidence type="ECO:0000256" key="2">
    <source>
        <dbReference type="ARBA" id="ARBA00022475"/>
    </source>
</evidence>
<protein>
    <submittedName>
        <fullName evidence="13">Methyl-accepting chemotaxis protein</fullName>
    </submittedName>
</protein>